<organism evidence="1 2">
    <name type="scientific">Vannielia litorea</name>
    <dbReference type="NCBI Taxonomy" id="1217970"/>
    <lineage>
        <taxon>Bacteria</taxon>
        <taxon>Pseudomonadati</taxon>
        <taxon>Pseudomonadota</taxon>
        <taxon>Alphaproteobacteria</taxon>
        <taxon>Rhodobacterales</taxon>
        <taxon>Paracoccaceae</taxon>
        <taxon>Vannielia</taxon>
    </lineage>
</organism>
<dbReference type="RefSeq" id="WP_074255387.1">
    <property type="nucleotide sequence ID" value="NZ_FSRL01000001.1"/>
</dbReference>
<evidence type="ECO:0008006" key="3">
    <source>
        <dbReference type="Google" id="ProtNLM"/>
    </source>
</evidence>
<dbReference type="Proteomes" id="UP000184932">
    <property type="component" value="Unassembled WGS sequence"/>
</dbReference>
<sequence length="236" mass="24234">MAETTQLKLPLVQASQAQKHVTVNAALMRLDGLAQLRLQSASTATPPAVVVDGACWFVPPGAVNAWAGQSGKLAIGDNGGWDFLAPQVGWRAWIVDTATDALWDGTAWQPPLMAASPSGAASRMQVLEFDHSLGAGATSTTTTQVPPNAMVFAVSARVSTAITGTLSSWSFGINGSEGQFGTGLGLGQGSYCTGLLGAPTTWYSATPLKLTAVGGDFAGGAIRVAAHYYTIELPGL</sequence>
<dbReference type="EMBL" id="FSRL01000001">
    <property type="protein sequence ID" value="SIN89289.1"/>
    <property type="molecule type" value="Genomic_DNA"/>
</dbReference>
<reference evidence="2" key="1">
    <citation type="submission" date="2016-11" db="EMBL/GenBank/DDBJ databases">
        <authorList>
            <person name="Varghese N."/>
            <person name="Submissions S."/>
        </authorList>
    </citation>
    <scope>NUCLEOTIDE SEQUENCE [LARGE SCALE GENOMIC DNA]</scope>
    <source>
        <strain evidence="2">DSM 29440</strain>
    </source>
</reference>
<keyword evidence="2" id="KW-1185">Reference proteome</keyword>
<gene>
    <name evidence="1" type="ORF">SAMN05444002_1300</name>
</gene>
<dbReference type="STRING" id="1217970.SAMN05444002_1300"/>
<dbReference type="AlphaFoldDB" id="A0A1N6F229"/>
<dbReference type="InterPro" id="IPR021251">
    <property type="entry name" value="DUF2793"/>
</dbReference>
<accession>A0A1N6F229</accession>
<evidence type="ECO:0000313" key="1">
    <source>
        <dbReference type="EMBL" id="SIN89289.1"/>
    </source>
</evidence>
<dbReference type="OrthoDB" id="564699at2"/>
<proteinExistence type="predicted"/>
<evidence type="ECO:0000313" key="2">
    <source>
        <dbReference type="Proteomes" id="UP000184932"/>
    </source>
</evidence>
<protein>
    <recommendedName>
        <fullName evidence="3">DUF2793 domain-containing protein</fullName>
    </recommendedName>
</protein>
<dbReference type="Pfam" id="PF10983">
    <property type="entry name" value="DUF2793"/>
    <property type="match status" value="1"/>
</dbReference>
<name>A0A1N6F229_9RHOB</name>